<gene>
    <name evidence="2" type="ORF">WAX74_12260</name>
</gene>
<dbReference type="SUPFAM" id="SSF55729">
    <property type="entry name" value="Acyl-CoA N-acyltransferases (Nat)"/>
    <property type="match status" value="1"/>
</dbReference>
<dbReference type="EMBL" id="JBAWSY010000008">
    <property type="protein sequence ID" value="MEI4770410.1"/>
    <property type="molecule type" value="Genomic_DNA"/>
</dbReference>
<dbReference type="PROSITE" id="PS51186">
    <property type="entry name" value="GNAT"/>
    <property type="match status" value="1"/>
</dbReference>
<evidence type="ECO:0000313" key="2">
    <source>
        <dbReference type="EMBL" id="MEI4770410.1"/>
    </source>
</evidence>
<accession>A0ABU8F821</accession>
<dbReference type="InterPro" id="IPR016181">
    <property type="entry name" value="Acyl_CoA_acyltransferase"/>
</dbReference>
<sequence length="136" mass="16152">MKQLNVKINIREYVEDDFESIHQLNIQEKWNNLVIKKEDTKNAWSQSNVALVACANDHVIGYIRGITDGFISLFVCELLIEKNYRGLRIGTDLLKYVHNLFPKTRIELLTSSSSRTYYEDQDFRSFYGYRKTFEEW</sequence>
<dbReference type="Pfam" id="PF13673">
    <property type="entry name" value="Acetyltransf_10"/>
    <property type="match status" value="1"/>
</dbReference>
<name>A0ABU8F821_9BACI</name>
<evidence type="ECO:0000313" key="3">
    <source>
        <dbReference type="Proteomes" id="UP001364890"/>
    </source>
</evidence>
<dbReference type="RefSeq" id="WP_336497968.1">
    <property type="nucleotide sequence ID" value="NZ_JBAWSY010000008.1"/>
</dbReference>
<dbReference type="Gene3D" id="3.40.630.30">
    <property type="match status" value="1"/>
</dbReference>
<dbReference type="InterPro" id="IPR000182">
    <property type="entry name" value="GNAT_dom"/>
</dbReference>
<evidence type="ECO:0000259" key="1">
    <source>
        <dbReference type="PROSITE" id="PS51186"/>
    </source>
</evidence>
<keyword evidence="3" id="KW-1185">Reference proteome</keyword>
<dbReference type="Proteomes" id="UP001364890">
    <property type="component" value="Unassembled WGS sequence"/>
</dbReference>
<proteinExistence type="predicted"/>
<feature type="domain" description="N-acetyltransferase" evidence="1">
    <location>
        <begin position="8"/>
        <end position="136"/>
    </location>
</feature>
<comment type="caution">
    <text evidence="2">The sequence shown here is derived from an EMBL/GenBank/DDBJ whole genome shotgun (WGS) entry which is preliminary data.</text>
</comment>
<protein>
    <submittedName>
        <fullName evidence="2">GNAT family N-acetyltransferase</fullName>
    </submittedName>
</protein>
<organism evidence="2 3">
    <name type="scientific">Psychrobacillus mangrovi</name>
    <dbReference type="NCBI Taxonomy" id="3117745"/>
    <lineage>
        <taxon>Bacteria</taxon>
        <taxon>Bacillati</taxon>
        <taxon>Bacillota</taxon>
        <taxon>Bacilli</taxon>
        <taxon>Bacillales</taxon>
        <taxon>Bacillaceae</taxon>
        <taxon>Psychrobacillus</taxon>
    </lineage>
</organism>
<dbReference type="CDD" id="cd04301">
    <property type="entry name" value="NAT_SF"/>
    <property type="match status" value="1"/>
</dbReference>
<reference evidence="2 3" key="1">
    <citation type="submission" date="2024-01" db="EMBL/GenBank/DDBJ databases">
        <title>Seven novel Bacillus-like species.</title>
        <authorList>
            <person name="Liu G."/>
        </authorList>
    </citation>
    <scope>NUCLEOTIDE SEQUENCE [LARGE SCALE GENOMIC DNA]</scope>
    <source>
        <strain evidence="2 3">FJAT-51614</strain>
    </source>
</reference>